<feature type="region of interest" description="Disordered" evidence="5">
    <location>
        <begin position="603"/>
        <end position="627"/>
    </location>
</feature>
<dbReference type="PROSITE" id="PS50048">
    <property type="entry name" value="ZN2_CY6_FUNGAL_2"/>
    <property type="match status" value="1"/>
</dbReference>
<evidence type="ECO:0000259" key="6">
    <source>
        <dbReference type="PROSITE" id="PS50048"/>
    </source>
</evidence>
<protein>
    <recommendedName>
        <fullName evidence="6">Zn(2)-C6 fungal-type domain-containing protein</fullName>
    </recommendedName>
</protein>
<dbReference type="SMART" id="SM00066">
    <property type="entry name" value="GAL4"/>
    <property type="match status" value="1"/>
</dbReference>
<dbReference type="GO" id="GO:0006351">
    <property type="term" value="P:DNA-templated transcription"/>
    <property type="evidence" value="ECO:0007669"/>
    <property type="project" value="InterPro"/>
</dbReference>
<evidence type="ECO:0000256" key="2">
    <source>
        <dbReference type="ARBA" id="ARBA00022723"/>
    </source>
</evidence>
<reference evidence="7 8" key="1">
    <citation type="submission" date="2018-08" db="EMBL/GenBank/DDBJ databases">
        <title>Genome and evolution of the arbuscular mycorrhizal fungus Diversispora epigaea (formerly Glomus versiforme) and its bacterial endosymbionts.</title>
        <authorList>
            <person name="Sun X."/>
            <person name="Fei Z."/>
            <person name="Harrison M."/>
        </authorList>
    </citation>
    <scope>NUCLEOTIDE SEQUENCE [LARGE SCALE GENOMIC DNA]</scope>
    <source>
        <strain evidence="7 8">IT104</strain>
    </source>
</reference>
<dbReference type="Proteomes" id="UP000266861">
    <property type="component" value="Unassembled WGS sequence"/>
</dbReference>
<dbReference type="GO" id="GO:0003677">
    <property type="term" value="F:DNA binding"/>
    <property type="evidence" value="ECO:0007669"/>
    <property type="project" value="UniProtKB-KW"/>
</dbReference>
<dbReference type="InterPro" id="IPR036864">
    <property type="entry name" value="Zn2-C6_fun-type_DNA-bd_sf"/>
</dbReference>
<evidence type="ECO:0000313" key="7">
    <source>
        <dbReference type="EMBL" id="RHZ75414.1"/>
    </source>
</evidence>
<keyword evidence="3" id="KW-0238">DNA-binding</keyword>
<dbReference type="AlphaFoldDB" id="A0A397IQK3"/>
<feature type="compositionally biased region" description="Polar residues" evidence="5">
    <location>
        <begin position="75"/>
        <end position="97"/>
    </location>
</feature>
<keyword evidence="8" id="KW-1185">Reference proteome</keyword>
<evidence type="ECO:0000256" key="1">
    <source>
        <dbReference type="ARBA" id="ARBA00004123"/>
    </source>
</evidence>
<dbReference type="CDD" id="cd00067">
    <property type="entry name" value="GAL4"/>
    <property type="match status" value="1"/>
</dbReference>
<comment type="subcellular location">
    <subcellularLocation>
        <location evidence="1">Nucleus</location>
    </subcellularLocation>
</comment>
<dbReference type="GO" id="GO:0005634">
    <property type="term" value="C:nucleus"/>
    <property type="evidence" value="ECO:0007669"/>
    <property type="project" value="UniProtKB-SubCell"/>
</dbReference>
<feature type="domain" description="Zn(2)-C6 fungal-type" evidence="6">
    <location>
        <begin position="14"/>
        <end position="44"/>
    </location>
</feature>
<feature type="region of interest" description="Disordered" evidence="5">
    <location>
        <begin position="72"/>
        <end position="97"/>
    </location>
</feature>
<dbReference type="Pfam" id="PF04082">
    <property type="entry name" value="Fungal_trans"/>
    <property type="match status" value="1"/>
</dbReference>
<dbReference type="Gene3D" id="4.10.240.10">
    <property type="entry name" value="Zn(2)-C6 fungal-type DNA-binding domain"/>
    <property type="match status" value="1"/>
</dbReference>
<dbReference type="EMBL" id="PQFF01000199">
    <property type="protein sequence ID" value="RHZ75414.1"/>
    <property type="molecule type" value="Genomic_DNA"/>
</dbReference>
<dbReference type="CDD" id="cd12148">
    <property type="entry name" value="fungal_TF_MHR"/>
    <property type="match status" value="1"/>
</dbReference>
<dbReference type="InterPro" id="IPR050987">
    <property type="entry name" value="AtrR-like"/>
</dbReference>
<sequence length="766" mass="86897">MSAEREKRARLSHACDRCRKRHVKCDGDYPICGNCKSFNGECCYSHPGSKRGYVETIDDRLSKIEQILTKFLEGSDTQQQKNNRNNSNDADQISNNPEMGVYDIMNMSKHENALSEGMSSLSLKNNTKNNSRYITINIKEEKIDNNNNNNNNNNSNNNNLQSKETKTLESLEPPLPEISITAEYPPSDLFGHLIEKFLTYGYGAKIPLIHKPTFIKQLKDKNNQPSLLLLNSVMAVSSLFTDDPRVRTDPDKPETAGEIFFKRALALMDDFMDRSRLSTVQAFLLLCQYCVKSSNNTSRIWMFIGMAVRMSLDLSLNRDCSKLNISKIEKAVRTRVFWCVMNTEVLACASFGKPLPIYDYNTKFPYEIEEDGEESQDVINFINLSKLYKIYGNIIQSKPYSLQPGSLRNTLPAIEASLSSWEFALPPHLRYTPPNIGDPNPTNVSHYTAYIHQLYNTAIISLHRPYIDSEESSIDSIDPREKCRNAAINITKLSNCIEIEDRATFYMYSATAYCLSQAATIHLMDISDPEYFTIGKTYMERCIKALKILAEKSKFGQSRSMVEDALKTLETIFKIQVAKADEERNKNDKSLRTKSSIGRINGKNITENEENDNVNNTTNNNNNNNNNNAINSIVDNINPIRNLINRSINGPISNLINNPINKEGRKSNQVLMIPTPPPSTTHQEPIIEDSPSHPIIMKKSPITYNQIPIQSMQSITSTSPINTNTSIPPSIITLKDLILNNKKIIGIIAMMRIKFLIIQKWEFMIL</sequence>
<dbReference type="InterPro" id="IPR001138">
    <property type="entry name" value="Zn2Cys6_DnaBD"/>
</dbReference>
<dbReference type="Pfam" id="PF00172">
    <property type="entry name" value="Zn_clus"/>
    <property type="match status" value="1"/>
</dbReference>
<keyword evidence="2" id="KW-0479">Metal-binding</keyword>
<evidence type="ECO:0000313" key="8">
    <source>
        <dbReference type="Proteomes" id="UP000266861"/>
    </source>
</evidence>
<dbReference type="GO" id="GO:0008270">
    <property type="term" value="F:zinc ion binding"/>
    <property type="evidence" value="ECO:0007669"/>
    <property type="project" value="InterPro"/>
</dbReference>
<organism evidence="7 8">
    <name type="scientific">Diversispora epigaea</name>
    <dbReference type="NCBI Taxonomy" id="1348612"/>
    <lineage>
        <taxon>Eukaryota</taxon>
        <taxon>Fungi</taxon>
        <taxon>Fungi incertae sedis</taxon>
        <taxon>Mucoromycota</taxon>
        <taxon>Glomeromycotina</taxon>
        <taxon>Glomeromycetes</taxon>
        <taxon>Diversisporales</taxon>
        <taxon>Diversisporaceae</taxon>
        <taxon>Diversispora</taxon>
    </lineage>
</organism>
<evidence type="ECO:0000256" key="3">
    <source>
        <dbReference type="ARBA" id="ARBA00023125"/>
    </source>
</evidence>
<dbReference type="GO" id="GO:0000981">
    <property type="term" value="F:DNA-binding transcription factor activity, RNA polymerase II-specific"/>
    <property type="evidence" value="ECO:0007669"/>
    <property type="project" value="InterPro"/>
</dbReference>
<dbReference type="InterPro" id="IPR007219">
    <property type="entry name" value="XnlR_reg_dom"/>
</dbReference>
<dbReference type="SUPFAM" id="SSF57701">
    <property type="entry name" value="Zn2/Cys6 DNA-binding domain"/>
    <property type="match status" value="1"/>
</dbReference>
<feature type="region of interest" description="Disordered" evidence="5">
    <location>
        <begin position="143"/>
        <end position="169"/>
    </location>
</feature>
<dbReference type="PANTHER" id="PTHR46910">
    <property type="entry name" value="TRANSCRIPTION FACTOR PDR1"/>
    <property type="match status" value="1"/>
</dbReference>
<dbReference type="PANTHER" id="PTHR46910:SF3">
    <property type="entry name" value="HALOTOLERANCE PROTEIN 9-RELATED"/>
    <property type="match status" value="1"/>
</dbReference>
<gene>
    <name evidence="7" type="ORF">Glove_214g18</name>
</gene>
<accession>A0A397IQK3</accession>
<keyword evidence="4" id="KW-0539">Nucleus</keyword>
<dbReference type="OrthoDB" id="2154091at2759"/>
<name>A0A397IQK3_9GLOM</name>
<dbReference type="PROSITE" id="PS00463">
    <property type="entry name" value="ZN2_CY6_FUNGAL_1"/>
    <property type="match status" value="1"/>
</dbReference>
<evidence type="ECO:0000256" key="5">
    <source>
        <dbReference type="SAM" id="MobiDB-lite"/>
    </source>
</evidence>
<feature type="compositionally biased region" description="Low complexity" evidence="5">
    <location>
        <begin position="613"/>
        <end position="627"/>
    </location>
</feature>
<proteinExistence type="predicted"/>
<evidence type="ECO:0000256" key="4">
    <source>
        <dbReference type="ARBA" id="ARBA00023242"/>
    </source>
</evidence>
<comment type="caution">
    <text evidence="7">The sequence shown here is derived from an EMBL/GenBank/DDBJ whole genome shotgun (WGS) entry which is preliminary data.</text>
</comment>
<dbReference type="SMART" id="SM00906">
    <property type="entry name" value="Fungal_trans"/>
    <property type="match status" value="1"/>
</dbReference>
<feature type="compositionally biased region" description="Low complexity" evidence="5">
    <location>
        <begin position="145"/>
        <end position="159"/>
    </location>
</feature>